<dbReference type="Proteomes" id="UP000198221">
    <property type="component" value="Chromosome I"/>
</dbReference>
<protein>
    <submittedName>
        <fullName evidence="2">Uncharacterized protein</fullName>
    </submittedName>
</protein>
<evidence type="ECO:0000313" key="3">
    <source>
        <dbReference type="Proteomes" id="UP000198221"/>
    </source>
</evidence>
<reference evidence="3" key="1">
    <citation type="submission" date="2016-06" db="EMBL/GenBank/DDBJ databases">
        <authorList>
            <person name="Varghese N."/>
            <person name="Submissions Spin"/>
        </authorList>
    </citation>
    <scope>NUCLEOTIDE SEQUENCE [LARGE SCALE GENOMIC DNA]</scope>
    <source>
        <strain evidence="3">DSM 43819</strain>
    </source>
</reference>
<proteinExistence type="predicted"/>
<sequence>MTGFGRRSRGVEKVAEDQVVADPDDERGHRLGTGRRHHPAEPLLATDVPGH</sequence>
<feature type="region of interest" description="Disordered" evidence="1">
    <location>
        <begin position="1"/>
        <end position="51"/>
    </location>
</feature>
<keyword evidence="3" id="KW-1185">Reference proteome</keyword>
<evidence type="ECO:0000256" key="1">
    <source>
        <dbReference type="SAM" id="MobiDB-lite"/>
    </source>
</evidence>
<gene>
    <name evidence="2" type="ORF">GA0070613_5912</name>
</gene>
<name>A0A1C5JZQ6_9ACTN</name>
<evidence type="ECO:0000313" key="2">
    <source>
        <dbReference type="EMBL" id="SCG76064.1"/>
    </source>
</evidence>
<dbReference type="EMBL" id="LT607754">
    <property type="protein sequence ID" value="SCG76064.1"/>
    <property type="molecule type" value="Genomic_DNA"/>
</dbReference>
<organism evidence="2 3">
    <name type="scientific">Micromonospora inositola</name>
    <dbReference type="NCBI Taxonomy" id="47865"/>
    <lineage>
        <taxon>Bacteria</taxon>
        <taxon>Bacillati</taxon>
        <taxon>Actinomycetota</taxon>
        <taxon>Actinomycetes</taxon>
        <taxon>Micromonosporales</taxon>
        <taxon>Micromonosporaceae</taxon>
        <taxon>Micromonospora</taxon>
    </lineage>
</organism>
<accession>A0A1C5JZQ6</accession>
<dbReference type="AlphaFoldDB" id="A0A1C5JZQ6"/>